<gene>
    <name evidence="2" type="ORF">VDGE_30710</name>
</gene>
<evidence type="ECO:0000313" key="3">
    <source>
        <dbReference type="Proteomes" id="UP000288725"/>
    </source>
</evidence>
<feature type="region of interest" description="Disordered" evidence="1">
    <location>
        <begin position="48"/>
        <end position="93"/>
    </location>
</feature>
<protein>
    <submittedName>
        <fullName evidence="2">Uncharacterized protein</fullName>
    </submittedName>
</protein>
<feature type="region of interest" description="Disordered" evidence="1">
    <location>
        <begin position="1"/>
        <end position="22"/>
    </location>
</feature>
<dbReference type="Proteomes" id="UP000288725">
    <property type="component" value="Chromosome 2"/>
</dbReference>
<comment type="caution">
    <text evidence="2">The sequence shown here is derived from an EMBL/GenBank/DDBJ whole genome shotgun (WGS) entry which is preliminary data.</text>
</comment>
<evidence type="ECO:0000313" key="2">
    <source>
        <dbReference type="EMBL" id="RXG42480.1"/>
    </source>
</evidence>
<name>A0A2J8DPV5_VERDA</name>
<sequence>MASRYPPPPVYKKTSKKPSQQISTASLPVGAAAIYGFGFTLPVTVSSASKPQQVEPAAREQPRPSFESADTIDRHKEELQPQAAKKSKWYRLR</sequence>
<dbReference type="EMBL" id="RSDZ01000132">
    <property type="protein sequence ID" value="RXG42480.1"/>
    <property type="molecule type" value="Genomic_DNA"/>
</dbReference>
<proteinExistence type="predicted"/>
<accession>A0A2J8DPV5</accession>
<organism evidence="2 3">
    <name type="scientific">Verticillium dahliae</name>
    <name type="common">Verticillium wilt</name>
    <dbReference type="NCBI Taxonomy" id="27337"/>
    <lineage>
        <taxon>Eukaryota</taxon>
        <taxon>Fungi</taxon>
        <taxon>Dikarya</taxon>
        <taxon>Ascomycota</taxon>
        <taxon>Pezizomycotina</taxon>
        <taxon>Sordariomycetes</taxon>
        <taxon>Hypocreomycetidae</taxon>
        <taxon>Glomerellales</taxon>
        <taxon>Plectosphaerellaceae</taxon>
        <taxon>Verticillium</taxon>
    </lineage>
</organism>
<evidence type="ECO:0000256" key="1">
    <source>
        <dbReference type="SAM" id="MobiDB-lite"/>
    </source>
</evidence>
<dbReference type="AlphaFoldDB" id="A0A2J8DPV5"/>
<feature type="compositionally biased region" description="Pro residues" evidence="1">
    <location>
        <begin position="1"/>
        <end position="10"/>
    </location>
</feature>
<reference evidence="2 3" key="1">
    <citation type="submission" date="2018-12" db="EMBL/GenBank/DDBJ databases">
        <title>Genome of Verticillium dahliae isolate Getta Getta.</title>
        <authorList>
            <person name="Gardiner D.M."/>
        </authorList>
    </citation>
    <scope>NUCLEOTIDE SEQUENCE [LARGE SCALE GENOMIC DNA]</scope>
    <source>
        <strain evidence="2 3">Getta Getta</strain>
    </source>
</reference>